<feature type="transmembrane region" description="Helical" evidence="12">
    <location>
        <begin position="98"/>
        <end position="119"/>
    </location>
</feature>
<evidence type="ECO:0000256" key="10">
    <source>
        <dbReference type="ARBA" id="ARBA00023004"/>
    </source>
</evidence>
<comment type="similarity">
    <text evidence="2">Belongs to the NapC/NirT/NrfH family.</text>
</comment>
<dbReference type="InterPro" id="IPR005126">
    <property type="entry name" value="NapC/NirT_cyt_c_N"/>
</dbReference>
<evidence type="ECO:0000256" key="6">
    <source>
        <dbReference type="ARBA" id="ARBA00022692"/>
    </source>
</evidence>
<dbReference type="EMBL" id="DRQG01000070">
    <property type="protein sequence ID" value="HGY55501.1"/>
    <property type="molecule type" value="Genomic_DNA"/>
</dbReference>
<dbReference type="Pfam" id="PF03264">
    <property type="entry name" value="Cytochrom_NNT"/>
    <property type="match status" value="1"/>
</dbReference>
<dbReference type="InterPro" id="IPR038266">
    <property type="entry name" value="NapC/NirT_cytc_sf"/>
</dbReference>
<feature type="transmembrane region" description="Helical" evidence="12">
    <location>
        <begin position="44"/>
        <end position="72"/>
    </location>
</feature>
<feature type="domain" description="NapC/NirT cytochrome c N-terminal" evidence="13">
    <location>
        <begin position="101"/>
        <end position="185"/>
    </location>
</feature>
<evidence type="ECO:0000256" key="9">
    <source>
        <dbReference type="ARBA" id="ARBA00022989"/>
    </source>
</evidence>
<evidence type="ECO:0000256" key="1">
    <source>
        <dbReference type="ARBA" id="ARBA00004236"/>
    </source>
</evidence>
<evidence type="ECO:0000256" key="2">
    <source>
        <dbReference type="ARBA" id="ARBA00007395"/>
    </source>
</evidence>
<dbReference type="GO" id="GO:0009061">
    <property type="term" value="P:anaerobic respiration"/>
    <property type="evidence" value="ECO:0007669"/>
    <property type="project" value="TreeGrafter"/>
</dbReference>
<gene>
    <name evidence="14" type="ORF">ENK44_07370</name>
</gene>
<evidence type="ECO:0000256" key="11">
    <source>
        <dbReference type="ARBA" id="ARBA00023136"/>
    </source>
</evidence>
<dbReference type="PANTHER" id="PTHR30333">
    <property type="entry name" value="CYTOCHROME C-TYPE PROTEIN"/>
    <property type="match status" value="1"/>
</dbReference>
<evidence type="ECO:0000313" key="14">
    <source>
        <dbReference type="EMBL" id="HGY55501.1"/>
    </source>
</evidence>
<dbReference type="GO" id="GO:0005886">
    <property type="term" value="C:plasma membrane"/>
    <property type="evidence" value="ECO:0007669"/>
    <property type="project" value="UniProtKB-SubCell"/>
</dbReference>
<keyword evidence="10" id="KW-0408">Iron</keyword>
<evidence type="ECO:0000256" key="4">
    <source>
        <dbReference type="ARBA" id="ARBA00022475"/>
    </source>
</evidence>
<dbReference type="GO" id="GO:0046872">
    <property type="term" value="F:metal ion binding"/>
    <property type="evidence" value="ECO:0007669"/>
    <property type="project" value="UniProtKB-KW"/>
</dbReference>
<feature type="transmembrane region" description="Helical" evidence="12">
    <location>
        <begin position="12"/>
        <end position="38"/>
    </location>
</feature>
<evidence type="ECO:0000256" key="12">
    <source>
        <dbReference type="SAM" id="Phobius"/>
    </source>
</evidence>
<dbReference type="PANTHER" id="PTHR30333:SF1">
    <property type="entry name" value="CYTOCHROME C-TYPE PROTEIN NAPC"/>
    <property type="match status" value="1"/>
</dbReference>
<dbReference type="SUPFAM" id="SSF48695">
    <property type="entry name" value="Multiheme cytochromes"/>
    <property type="match status" value="1"/>
</dbReference>
<evidence type="ECO:0000256" key="3">
    <source>
        <dbReference type="ARBA" id="ARBA00022448"/>
    </source>
</evidence>
<name>A0A7V4WVL3_CALAY</name>
<dbReference type="Gene3D" id="1.10.3820.10">
    <property type="entry name" value="Di-heme elbow motif domain"/>
    <property type="match status" value="1"/>
</dbReference>
<dbReference type="InterPro" id="IPR036280">
    <property type="entry name" value="Multihaem_cyt_sf"/>
</dbReference>
<accession>A0A7V4WVL3</accession>
<evidence type="ECO:0000259" key="13">
    <source>
        <dbReference type="Pfam" id="PF03264"/>
    </source>
</evidence>
<reference evidence="14" key="1">
    <citation type="journal article" date="2020" name="mSystems">
        <title>Genome- and Community-Level Interaction Insights into Carbon Utilization and Element Cycling Functions of Hydrothermarchaeota in Hydrothermal Sediment.</title>
        <authorList>
            <person name="Zhou Z."/>
            <person name="Liu Y."/>
            <person name="Xu W."/>
            <person name="Pan J."/>
            <person name="Luo Z.H."/>
            <person name="Li M."/>
        </authorList>
    </citation>
    <scope>NUCLEOTIDE SEQUENCE [LARGE SCALE GENOMIC DNA]</scope>
    <source>
        <strain evidence="14">HyVt-577</strain>
    </source>
</reference>
<keyword evidence="7" id="KW-0479">Metal-binding</keyword>
<keyword evidence="9 12" id="KW-1133">Transmembrane helix</keyword>
<keyword evidence="5" id="KW-0349">Heme</keyword>
<evidence type="ECO:0000256" key="7">
    <source>
        <dbReference type="ARBA" id="ARBA00022723"/>
    </source>
</evidence>
<dbReference type="GO" id="GO:0009055">
    <property type="term" value="F:electron transfer activity"/>
    <property type="evidence" value="ECO:0007669"/>
    <property type="project" value="TreeGrafter"/>
</dbReference>
<organism evidence="14">
    <name type="scientific">Caldithrix abyssi</name>
    <dbReference type="NCBI Taxonomy" id="187145"/>
    <lineage>
        <taxon>Bacteria</taxon>
        <taxon>Pseudomonadati</taxon>
        <taxon>Calditrichota</taxon>
        <taxon>Calditrichia</taxon>
        <taxon>Calditrichales</taxon>
        <taxon>Calditrichaceae</taxon>
        <taxon>Caldithrix</taxon>
    </lineage>
</organism>
<comment type="subcellular location">
    <subcellularLocation>
        <location evidence="1">Cell membrane</location>
    </subcellularLocation>
</comment>
<keyword evidence="6 12" id="KW-0812">Transmembrane</keyword>
<dbReference type="InterPro" id="IPR051174">
    <property type="entry name" value="Cytochrome_c-type_ET"/>
</dbReference>
<keyword evidence="8" id="KW-0249">Electron transport</keyword>
<keyword evidence="11 12" id="KW-0472">Membrane</keyword>
<sequence>MKLKLPHSAQNWLSLTGAMIALISLFMIVFLFIISVFFKQGGSYLGLVMYILLPSVLVLGLLLIPIGMLNTLRREKKSGKRKRDEWPRIDLNDIRHRNAFFIFTWGTVIFLLLSAVGSYEAFKYTESVEFCGTTCHKVMAPEYTAYQHSSHARVACVECHVGEGAGWYVRSKLSGLYQVYAVVANVYPRPIPTPIHNLRPARETCERCHWPQKFYAQTLRHERHYLSDEENTQWDIQLKMKIGAEQSALGLTEGIHWHINPDVKVEYISADKQRLNLPWVRMTNLKTGEVKTFIDRENPPEEGFLPDSVELRVMDCMDCHNRPSHNYKPPAFFVDEAITAGLIPGTLPEIKNLAMEICDNDYSSMDSAMVVIDSTIREFYRDSYPEIMEEDSALVNKAIAGLQAVFSRNIFPDMKVKWSEYPNHIGHVEFDGCFRCHNDRHETESGEVISKDCNLCHSIMAQGTPDEMEYSEFGRSLEFRHPEDIDEEWREELCTECHTGLNP</sequence>
<protein>
    <submittedName>
        <fullName evidence="14">Cytochrome C</fullName>
    </submittedName>
</protein>
<dbReference type="Proteomes" id="UP000885779">
    <property type="component" value="Unassembled WGS sequence"/>
</dbReference>
<dbReference type="AlphaFoldDB" id="A0A7V4WVL3"/>
<keyword evidence="3" id="KW-0813">Transport</keyword>
<comment type="caution">
    <text evidence="14">The sequence shown here is derived from an EMBL/GenBank/DDBJ whole genome shotgun (WGS) entry which is preliminary data.</text>
</comment>
<evidence type="ECO:0000256" key="5">
    <source>
        <dbReference type="ARBA" id="ARBA00022617"/>
    </source>
</evidence>
<keyword evidence="4" id="KW-1003">Cell membrane</keyword>
<proteinExistence type="inferred from homology"/>
<evidence type="ECO:0000256" key="8">
    <source>
        <dbReference type="ARBA" id="ARBA00022982"/>
    </source>
</evidence>